<keyword evidence="2" id="KW-0808">Transferase</keyword>
<evidence type="ECO:0000313" key="2">
    <source>
        <dbReference type="EMBL" id="WEK47695.1"/>
    </source>
</evidence>
<dbReference type="AlphaFoldDB" id="A0AAJ6BQQ5"/>
<accession>A0AAJ6BQQ5</accession>
<name>A0AAJ6BQQ5_9SPHN</name>
<dbReference type="KEGG" id="acob:P0Y56_05220"/>
<dbReference type="EMBL" id="CP119316">
    <property type="protein sequence ID" value="WEK47695.1"/>
    <property type="molecule type" value="Genomic_DNA"/>
</dbReference>
<protein>
    <submittedName>
        <fullName evidence="2">GNAT family N-acetyltransferase</fullName>
        <ecNumber evidence="2">2.3.1.-</ecNumber>
    </submittedName>
</protein>
<evidence type="ECO:0000313" key="3">
    <source>
        <dbReference type="Proteomes" id="UP001218362"/>
    </source>
</evidence>
<dbReference type="Pfam" id="PF13480">
    <property type="entry name" value="Acetyltransf_6"/>
    <property type="match status" value="1"/>
</dbReference>
<dbReference type="InterPro" id="IPR016181">
    <property type="entry name" value="Acyl_CoA_acyltransferase"/>
</dbReference>
<feature type="domain" description="BioF2-like acetyltransferase" evidence="1">
    <location>
        <begin position="202"/>
        <end position="342"/>
    </location>
</feature>
<reference evidence="2" key="1">
    <citation type="submission" date="2023-03" db="EMBL/GenBank/DDBJ databases">
        <title>Andean soil-derived lignocellulolytic bacterial consortium as a source of novel taxa and putative plastic-active enzymes.</title>
        <authorList>
            <person name="Diaz-Garcia L."/>
            <person name="Chuvochina M."/>
            <person name="Feuerriegel G."/>
            <person name="Bunk B."/>
            <person name="Sproer C."/>
            <person name="Streit W.R."/>
            <person name="Rodriguez L.M."/>
            <person name="Overmann J."/>
            <person name="Jimenez D.J."/>
        </authorList>
    </citation>
    <scope>NUCLEOTIDE SEQUENCE</scope>
    <source>
        <strain evidence="2">MAG 26</strain>
    </source>
</reference>
<dbReference type="InterPro" id="IPR038740">
    <property type="entry name" value="BioF2-like_GNAT_dom"/>
</dbReference>
<evidence type="ECO:0000259" key="1">
    <source>
        <dbReference type="Pfam" id="PF13480"/>
    </source>
</evidence>
<dbReference type="SUPFAM" id="SSF55729">
    <property type="entry name" value="Acyl-CoA N-acyltransferases (Nat)"/>
    <property type="match status" value="1"/>
</dbReference>
<dbReference type="Proteomes" id="UP001218362">
    <property type="component" value="Chromosome"/>
</dbReference>
<organism evidence="2 3">
    <name type="scientific">Candidatus Andeanibacterium colombiense</name>
    <dbReference type="NCBI Taxonomy" id="3121345"/>
    <lineage>
        <taxon>Bacteria</taxon>
        <taxon>Pseudomonadati</taxon>
        <taxon>Pseudomonadota</taxon>
        <taxon>Alphaproteobacteria</taxon>
        <taxon>Sphingomonadales</taxon>
        <taxon>Sphingomonadaceae</taxon>
        <taxon>Candidatus Andeanibacterium</taxon>
    </lineage>
</organism>
<dbReference type="EC" id="2.3.1.-" evidence="2"/>
<keyword evidence="2" id="KW-0012">Acyltransferase</keyword>
<proteinExistence type="predicted"/>
<gene>
    <name evidence="2" type="ORF">P0Y56_05220</name>
</gene>
<dbReference type="GO" id="GO:0016746">
    <property type="term" value="F:acyltransferase activity"/>
    <property type="evidence" value="ECO:0007669"/>
    <property type="project" value="UniProtKB-KW"/>
</dbReference>
<sequence length="392" mass="43390">MASEPLHLQDSARPAAAAPIRAPAIHAVARDWLELAGAEAVTRWDALAQWASTPNPFFESWYLLPALEAFDPAGRVTLLCVEADGELAGLLPLSLENRYYHHPLPQWSSWMHGNCFLGAPLVARGLEKEFWRAVLGWADAHAGKALFLHLAQMPLDGPLDEALAAVLAEQKRPAALVHREERALLRSDLTPEAYLQAALSPKKRKELRRQYNRLAEEGTLRFERRRDAEAITAWTEAFLNLEASGWKGKTGHAMANDRETTALFIAALEGAAERGRLERLMLTLDGAPIAMLANFLTAPAAFSFKTAFDERYARFSPGVLLQRENLALLDRAGFDYCDSCASADHPMIDHVWRERRAIGRYSIGIGGPLRRAAFRALSWAEARTQSPAPSNG</sequence>